<sequence length="70" mass="8089">MATHEPLLLCAILRNIEVVGNVQSGKWRARSSYSAQIYVADKETMKSGSSHRQWKSRRLARKLRRFRSDG</sequence>
<dbReference type="AlphaFoldDB" id="A0A067SN58"/>
<evidence type="ECO:0000313" key="1">
    <source>
        <dbReference type="EMBL" id="KDR72360.1"/>
    </source>
</evidence>
<organism evidence="1 2">
    <name type="scientific">Galerina marginata (strain CBS 339.88)</name>
    <dbReference type="NCBI Taxonomy" id="685588"/>
    <lineage>
        <taxon>Eukaryota</taxon>
        <taxon>Fungi</taxon>
        <taxon>Dikarya</taxon>
        <taxon>Basidiomycota</taxon>
        <taxon>Agaricomycotina</taxon>
        <taxon>Agaricomycetes</taxon>
        <taxon>Agaricomycetidae</taxon>
        <taxon>Agaricales</taxon>
        <taxon>Agaricineae</taxon>
        <taxon>Strophariaceae</taxon>
        <taxon>Galerina</taxon>
    </lineage>
</organism>
<gene>
    <name evidence="1" type="ORF">GALMADRAFT_770110</name>
</gene>
<accession>A0A067SN58</accession>
<evidence type="ECO:0000313" key="2">
    <source>
        <dbReference type="Proteomes" id="UP000027222"/>
    </source>
</evidence>
<keyword evidence="2" id="KW-1185">Reference proteome</keyword>
<reference evidence="2" key="1">
    <citation type="journal article" date="2014" name="Proc. Natl. Acad. Sci. U.S.A.">
        <title>Extensive sampling of basidiomycete genomes demonstrates inadequacy of the white-rot/brown-rot paradigm for wood decay fungi.</title>
        <authorList>
            <person name="Riley R."/>
            <person name="Salamov A.A."/>
            <person name="Brown D.W."/>
            <person name="Nagy L.G."/>
            <person name="Floudas D."/>
            <person name="Held B.W."/>
            <person name="Levasseur A."/>
            <person name="Lombard V."/>
            <person name="Morin E."/>
            <person name="Otillar R."/>
            <person name="Lindquist E.A."/>
            <person name="Sun H."/>
            <person name="LaButti K.M."/>
            <person name="Schmutz J."/>
            <person name="Jabbour D."/>
            <person name="Luo H."/>
            <person name="Baker S.E."/>
            <person name="Pisabarro A.G."/>
            <person name="Walton J.D."/>
            <person name="Blanchette R.A."/>
            <person name="Henrissat B."/>
            <person name="Martin F."/>
            <person name="Cullen D."/>
            <person name="Hibbett D.S."/>
            <person name="Grigoriev I.V."/>
        </authorList>
    </citation>
    <scope>NUCLEOTIDE SEQUENCE [LARGE SCALE GENOMIC DNA]</scope>
    <source>
        <strain evidence="2">CBS 339.88</strain>
    </source>
</reference>
<name>A0A067SN58_GALM3</name>
<dbReference type="Proteomes" id="UP000027222">
    <property type="component" value="Unassembled WGS sequence"/>
</dbReference>
<protein>
    <submittedName>
        <fullName evidence="1">Uncharacterized protein</fullName>
    </submittedName>
</protein>
<dbReference type="HOGENOM" id="CLU_2757946_0_0_1"/>
<proteinExistence type="predicted"/>
<dbReference type="EMBL" id="KL142389">
    <property type="protein sequence ID" value="KDR72360.1"/>
    <property type="molecule type" value="Genomic_DNA"/>
</dbReference>